<feature type="transmembrane region" description="Helical" evidence="2">
    <location>
        <begin position="241"/>
        <end position="257"/>
    </location>
</feature>
<proteinExistence type="predicted"/>
<dbReference type="Pfam" id="PF00892">
    <property type="entry name" value="EamA"/>
    <property type="match status" value="2"/>
</dbReference>
<dbReference type="OrthoDB" id="7165334at2"/>
<keyword evidence="2" id="KW-0472">Membrane</keyword>
<dbReference type="Gene3D" id="1.10.3730.20">
    <property type="match status" value="2"/>
</dbReference>
<feature type="transmembrane region" description="Helical" evidence="2">
    <location>
        <begin position="68"/>
        <end position="88"/>
    </location>
</feature>
<keyword evidence="5" id="KW-1185">Reference proteome</keyword>
<keyword evidence="2" id="KW-1133">Transmembrane helix</keyword>
<name>A0A1I4NDK2_9RHOB</name>
<dbReference type="InterPro" id="IPR000620">
    <property type="entry name" value="EamA_dom"/>
</dbReference>
<dbReference type="AlphaFoldDB" id="A0A1I4NDK2"/>
<evidence type="ECO:0000313" key="5">
    <source>
        <dbReference type="Proteomes" id="UP000199144"/>
    </source>
</evidence>
<feature type="transmembrane region" description="Helical" evidence="2">
    <location>
        <begin position="94"/>
        <end position="114"/>
    </location>
</feature>
<gene>
    <name evidence="4" type="ORF">SAMN04488042_104132</name>
</gene>
<dbReference type="SUPFAM" id="SSF103481">
    <property type="entry name" value="Multidrug resistance efflux transporter EmrE"/>
    <property type="match status" value="2"/>
</dbReference>
<accession>A0A1I4NDK2</accession>
<feature type="compositionally biased region" description="Polar residues" evidence="1">
    <location>
        <begin position="289"/>
        <end position="314"/>
    </location>
</feature>
<feature type="transmembrane region" description="Helical" evidence="2">
    <location>
        <begin position="263"/>
        <end position="280"/>
    </location>
</feature>
<feature type="transmembrane region" description="Helical" evidence="2">
    <location>
        <begin position="176"/>
        <end position="196"/>
    </location>
</feature>
<dbReference type="PANTHER" id="PTHR22911:SF135">
    <property type="entry name" value="BLR4310 PROTEIN"/>
    <property type="match status" value="1"/>
</dbReference>
<dbReference type="InterPro" id="IPR037185">
    <property type="entry name" value="EmrE-like"/>
</dbReference>
<feature type="transmembrane region" description="Helical" evidence="2">
    <location>
        <begin position="208"/>
        <end position="229"/>
    </location>
</feature>
<dbReference type="Proteomes" id="UP000199144">
    <property type="component" value="Unassembled WGS sequence"/>
</dbReference>
<dbReference type="STRING" id="254406.SAMN04488042_104132"/>
<feature type="domain" description="EamA" evidence="3">
    <location>
        <begin position="5"/>
        <end position="137"/>
    </location>
</feature>
<protein>
    <submittedName>
        <fullName evidence="4">Permease of the drug/metabolite transporter (DMT) superfamily</fullName>
    </submittedName>
</protein>
<dbReference type="EMBL" id="FOTQ01000004">
    <property type="protein sequence ID" value="SFM13578.1"/>
    <property type="molecule type" value="Genomic_DNA"/>
</dbReference>
<reference evidence="4 5" key="1">
    <citation type="submission" date="2016-10" db="EMBL/GenBank/DDBJ databases">
        <authorList>
            <person name="de Groot N.N."/>
        </authorList>
    </citation>
    <scope>NUCLEOTIDE SEQUENCE [LARGE SCALE GENOMIC DNA]</scope>
    <source>
        <strain evidence="4 5">DSM 15283</strain>
    </source>
</reference>
<dbReference type="RefSeq" id="WP_093094018.1">
    <property type="nucleotide sequence ID" value="NZ_FOTQ01000004.1"/>
</dbReference>
<feature type="transmembrane region" description="Helical" evidence="2">
    <location>
        <begin position="36"/>
        <end position="56"/>
    </location>
</feature>
<evidence type="ECO:0000313" key="4">
    <source>
        <dbReference type="EMBL" id="SFM13578.1"/>
    </source>
</evidence>
<feature type="domain" description="EamA" evidence="3">
    <location>
        <begin position="149"/>
        <end position="274"/>
    </location>
</feature>
<keyword evidence="2" id="KW-0812">Transmembrane</keyword>
<dbReference type="PANTHER" id="PTHR22911">
    <property type="entry name" value="ACYL-MALONYL CONDENSING ENZYME-RELATED"/>
    <property type="match status" value="1"/>
</dbReference>
<dbReference type="GO" id="GO:0016020">
    <property type="term" value="C:membrane"/>
    <property type="evidence" value="ECO:0007669"/>
    <property type="project" value="InterPro"/>
</dbReference>
<sequence length="314" mass="33245">MHNLQGIFLVIGAMLGFTLGDVFVKQLSSTHATGQILFAMGGISALIFAAIARVRGARLLQRAAWQPLLVLRAVADGGAAMFFTSALARVDLSTVAAVFQTLPLVITLGAALFLKETVGWRRWSAVIVGFCGVLLIIRPGFEGFDPDTLLVLGAVALIATRDLITRRADVAVSSYVLAVQGMGALSIAGVILLVLSPRSLAPMDIPELGFLAGAVIFNTLGYWGIVIAMRIGEASVVAPFRYTRLVFSVMGGILVFGERPNPLTMTGAALIIGSGLYTFLRERHHKQSRTPARTQSSSAGKATQNVAPPSSLLK</sequence>
<evidence type="ECO:0000256" key="1">
    <source>
        <dbReference type="SAM" id="MobiDB-lite"/>
    </source>
</evidence>
<feature type="region of interest" description="Disordered" evidence="1">
    <location>
        <begin position="287"/>
        <end position="314"/>
    </location>
</feature>
<evidence type="ECO:0000256" key="2">
    <source>
        <dbReference type="SAM" id="Phobius"/>
    </source>
</evidence>
<evidence type="ECO:0000259" key="3">
    <source>
        <dbReference type="Pfam" id="PF00892"/>
    </source>
</evidence>
<organism evidence="4 5">
    <name type="scientific">Shimia aestuarii</name>
    <dbReference type="NCBI Taxonomy" id="254406"/>
    <lineage>
        <taxon>Bacteria</taxon>
        <taxon>Pseudomonadati</taxon>
        <taxon>Pseudomonadota</taxon>
        <taxon>Alphaproteobacteria</taxon>
        <taxon>Rhodobacterales</taxon>
        <taxon>Roseobacteraceae</taxon>
    </lineage>
</organism>